<comment type="caution">
    <text evidence="4">The sequence shown here is derived from an EMBL/GenBank/DDBJ whole genome shotgun (WGS) entry which is preliminary data.</text>
</comment>
<dbReference type="AlphaFoldDB" id="A0A9X0UFJ3"/>
<evidence type="ECO:0000259" key="1">
    <source>
        <dbReference type="Pfam" id="PF00534"/>
    </source>
</evidence>
<dbReference type="PANTHER" id="PTHR12526:SF630">
    <property type="entry name" value="GLYCOSYLTRANSFERASE"/>
    <property type="match status" value="1"/>
</dbReference>
<feature type="domain" description="Glycosyl transferase family 1" evidence="1">
    <location>
        <begin position="685"/>
        <end position="836"/>
    </location>
</feature>
<dbReference type="InterPro" id="IPR029044">
    <property type="entry name" value="Nucleotide-diphossugar_trans"/>
</dbReference>
<dbReference type="InterPro" id="IPR028098">
    <property type="entry name" value="Glyco_trans_4-like_N"/>
</dbReference>
<dbReference type="Gene3D" id="3.90.550.10">
    <property type="entry name" value="Spore Coat Polysaccharide Biosynthesis Protein SpsA, Chain A"/>
    <property type="match status" value="1"/>
</dbReference>
<dbReference type="EMBL" id="JACOMF010000083">
    <property type="protein sequence ID" value="MBC4018822.1"/>
    <property type="molecule type" value="Genomic_DNA"/>
</dbReference>
<accession>A0A9X0UFJ3</accession>
<dbReference type="SUPFAM" id="SSF53756">
    <property type="entry name" value="UDP-Glycosyltransferase/glycogen phosphorylase"/>
    <property type="match status" value="1"/>
</dbReference>
<evidence type="ECO:0000259" key="3">
    <source>
        <dbReference type="Pfam" id="PF13439"/>
    </source>
</evidence>
<dbReference type="RefSeq" id="WP_186773562.1">
    <property type="nucleotide sequence ID" value="NZ_JACOMF010000083.1"/>
</dbReference>
<evidence type="ECO:0000259" key="2">
    <source>
        <dbReference type="Pfam" id="PF00535"/>
    </source>
</evidence>
<proteinExistence type="predicted"/>
<dbReference type="InterPro" id="IPR001173">
    <property type="entry name" value="Glyco_trans_2-like"/>
</dbReference>
<dbReference type="Pfam" id="PF00534">
    <property type="entry name" value="Glycos_transf_1"/>
    <property type="match status" value="1"/>
</dbReference>
<protein>
    <submittedName>
        <fullName evidence="4">Glycosyltransferase</fullName>
    </submittedName>
</protein>
<dbReference type="Pfam" id="PF13439">
    <property type="entry name" value="Glyco_transf_4"/>
    <property type="match status" value="1"/>
</dbReference>
<dbReference type="Pfam" id="PF00535">
    <property type="entry name" value="Glycos_transf_2"/>
    <property type="match status" value="1"/>
</dbReference>
<feature type="domain" description="Glycosyltransferase 2-like" evidence="2">
    <location>
        <begin position="14"/>
        <end position="143"/>
    </location>
</feature>
<dbReference type="Gene3D" id="3.40.50.2000">
    <property type="entry name" value="Glycogen Phosphorylase B"/>
    <property type="match status" value="2"/>
</dbReference>
<organism evidence="4 5">
    <name type="scientific">Siccirubricoccus deserti</name>
    <dbReference type="NCBI Taxonomy" id="2013562"/>
    <lineage>
        <taxon>Bacteria</taxon>
        <taxon>Pseudomonadati</taxon>
        <taxon>Pseudomonadota</taxon>
        <taxon>Alphaproteobacteria</taxon>
        <taxon>Acetobacterales</taxon>
        <taxon>Roseomonadaceae</taxon>
        <taxon>Siccirubricoccus</taxon>
    </lineage>
</organism>
<name>A0A9X0UFJ3_9PROT</name>
<feature type="domain" description="Glycosyltransferase subfamily 4-like N-terminal" evidence="3">
    <location>
        <begin position="495"/>
        <end position="663"/>
    </location>
</feature>
<reference evidence="4" key="1">
    <citation type="submission" date="2020-08" db="EMBL/GenBank/DDBJ databases">
        <authorList>
            <person name="Hu Y."/>
            <person name="Nguyen S.V."/>
            <person name="Li F."/>
            <person name="Fanning S."/>
        </authorList>
    </citation>
    <scope>NUCLEOTIDE SEQUENCE</scope>
    <source>
        <strain evidence="4">SYSU D8009</strain>
    </source>
</reference>
<evidence type="ECO:0000313" key="5">
    <source>
        <dbReference type="Proteomes" id="UP000600101"/>
    </source>
</evidence>
<gene>
    <name evidence="4" type="ORF">H7965_26555</name>
</gene>
<keyword evidence="5" id="KW-1185">Reference proteome</keyword>
<dbReference type="Proteomes" id="UP000600101">
    <property type="component" value="Unassembled WGS sequence"/>
</dbReference>
<dbReference type="SUPFAM" id="SSF53448">
    <property type="entry name" value="Nucleotide-diphospho-sugar transferases"/>
    <property type="match status" value="1"/>
</dbReference>
<evidence type="ECO:0000313" key="4">
    <source>
        <dbReference type="EMBL" id="MBC4018822.1"/>
    </source>
</evidence>
<sequence>MYDAAEQFEGTLAVVLPMYGHAGLVAEAIHSVRRSTPFGPKVQIVVSVDGDPQQEIFEILAAEAANDDALHIIFAENAGPGGARNRAIDFVLESFPDLVAVYFLDADNRVLPETLGKLWRHRAETGADWVFTNIDAFQVNWTGHYGDRYSKLAHCITDNICDTGSLVDAKVFRRGIRFDTSRENGFEDWDFWLACIKAGFSGSRCPGAAFEYRLRAESRFKEANRNRASSVRFLRKRHATLYRRDRLVGLEHKDAPRYGLLLADSGQVQLLSDPRAEPEALDISDAVQRYWAARAEPDNYHFPPFLLCCTLPTLRVLRESRLMPTILSRLEVLAEQTNVVYVDLFNDSEQISIASSKHESGLVRERLADLVALRTALLDDVVGNNAVDWFRSISSRQVWPTSATLTVRFALSRTRRGARLASPEQALVSFAETVAGSVFRQSQAKRWTWRHSILRAGQDMHLELRREVDGAPVLPLGPQPERRPTAAILTPIASFGGAEKVAYAAARALKEAGYETHVFVLGSSSMAVLDTFDRHFDFVHIWDDRLPQWGSDRRFIGHDFLDDNPDVDWKLLKGQLSGFDLVVNNHVMAAHPLMGRLRAEGTRTACYLHVVDHTPLGRPAGQPYAGIAFEHAYDVFITCSDVLKRYLMGFGVAGGKIFAVVNGPGFSLDPAALTTLRAERGRPRPGPLRLLYIGRLDVQKGIDRLHSVLQRLAEAGVPYTARIVGGELIKDGQDNWASRLAKYAEVLPPVFSANDVVKHLHWSDATLLPSRWEGAPLVVREAQYVGSIPLAVEVGAVSEQIASGSDGLIVEGSSDEEIVTGFVEHIRTLADPELRQSLLQGAIATADGCDWRQGFAEFIEWASS</sequence>
<dbReference type="InterPro" id="IPR001296">
    <property type="entry name" value="Glyco_trans_1"/>
</dbReference>
<dbReference type="CDD" id="cd00761">
    <property type="entry name" value="Glyco_tranf_GTA_type"/>
    <property type="match status" value="1"/>
</dbReference>
<dbReference type="PANTHER" id="PTHR12526">
    <property type="entry name" value="GLYCOSYLTRANSFERASE"/>
    <property type="match status" value="1"/>
</dbReference>
<dbReference type="GO" id="GO:0016757">
    <property type="term" value="F:glycosyltransferase activity"/>
    <property type="evidence" value="ECO:0007669"/>
    <property type="project" value="InterPro"/>
</dbReference>
<dbReference type="CDD" id="cd03801">
    <property type="entry name" value="GT4_PimA-like"/>
    <property type="match status" value="1"/>
</dbReference>